<comment type="caution">
    <text evidence="10">The sequence shown here is derived from an EMBL/GenBank/DDBJ whole genome shotgun (WGS) entry which is preliminary data.</text>
</comment>
<dbReference type="PANTHER" id="PTHR30472:SF1">
    <property type="entry name" value="FE(3+) DICITRATE TRANSPORT SYSTEM PERMEASE PROTEIN FECC-RELATED"/>
    <property type="match status" value="1"/>
</dbReference>
<feature type="transmembrane region" description="Helical" evidence="9">
    <location>
        <begin position="137"/>
        <end position="156"/>
    </location>
</feature>
<feature type="transmembrane region" description="Helical" evidence="9">
    <location>
        <begin position="327"/>
        <end position="345"/>
    </location>
</feature>
<evidence type="ECO:0000313" key="11">
    <source>
        <dbReference type="Proteomes" id="UP000460221"/>
    </source>
</evidence>
<dbReference type="RefSeq" id="WP_154768750.1">
    <property type="nucleotide sequence ID" value="NZ_WLYK01000005.1"/>
</dbReference>
<feature type="transmembrane region" description="Helical" evidence="9">
    <location>
        <begin position="81"/>
        <end position="98"/>
    </location>
</feature>
<dbReference type="InterPro" id="IPR000522">
    <property type="entry name" value="ABC_transptr_permease_BtuC"/>
</dbReference>
<evidence type="ECO:0000256" key="2">
    <source>
        <dbReference type="ARBA" id="ARBA00007935"/>
    </source>
</evidence>
<protein>
    <submittedName>
        <fullName evidence="10">Iron chelate uptake ABC transporter family permease subunit</fullName>
    </submittedName>
</protein>
<evidence type="ECO:0000313" key="10">
    <source>
        <dbReference type="EMBL" id="MTD14716.1"/>
    </source>
</evidence>
<reference evidence="10 11" key="1">
    <citation type="submission" date="2019-11" db="EMBL/GenBank/DDBJ databases">
        <authorList>
            <person name="Jiang L.-Q."/>
        </authorList>
    </citation>
    <scope>NUCLEOTIDE SEQUENCE [LARGE SCALE GENOMIC DNA]</scope>
    <source>
        <strain evidence="10 11">YIM 132087</strain>
    </source>
</reference>
<keyword evidence="11" id="KW-1185">Reference proteome</keyword>
<accession>A0A7K1FKU4</accession>
<dbReference type="GO" id="GO:0005886">
    <property type="term" value="C:plasma membrane"/>
    <property type="evidence" value="ECO:0007669"/>
    <property type="project" value="UniProtKB-SubCell"/>
</dbReference>
<dbReference type="Gene3D" id="1.10.3470.10">
    <property type="entry name" value="ABC transporter involved in vitamin B12 uptake, BtuC"/>
    <property type="match status" value="1"/>
</dbReference>
<keyword evidence="4" id="KW-1003">Cell membrane</keyword>
<dbReference type="Pfam" id="PF01032">
    <property type="entry name" value="FecCD"/>
    <property type="match status" value="1"/>
</dbReference>
<dbReference type="InterPro" id="IPR037294">
    <property type="entry name" value="ABC_BtuC-like"/>
</dbReference>
<evidence type="ECO:0000256" key="8">
    <source>
        <dbReference type="SAM" id="MobiDB-lite"/>
    </source>
</evidence>
<keyword evidence="3" id="KW-0813">Transport</keyword>
<proteinExistence type="inferred from homology"/>
<feature type="transmembrane region" description="Helical" evidence="9">
    <location>
        <begin position="168"/>
        <end position="189"/>
    </location>
</feature>
<feature type="compositionally biased region" description="Basic and acidic residues" evidence="8">
    <location>
        <begin position="8"/>
        <end position="21"/>
    </location>
</feature>
<evidence type="ECO:0000256" key="9">
    <source>
        <dbReference type="SAM" id="Phobius"/>
    </source>
</evidence>
<dbReference type="SUPFAM" id="SSF81345">
    <property type="entry name" value="ABC transporter involved in vitamin B12 uptake, BtuC"/>
    <property type="match status" value="1"/>
</dbReference>
<keyword evidence="6 9" id="KW-1133">Transmembrane helix</keyword>
<keyword evidence="7 9" id="KW-0472">Membrane</keyword>
<gene>
    <name evidence="10" type="ORF">GIS00_12270</name>
</gene>
<organism evidence="10 11">
    <name type="scientific">Nakamurella alba</name>
    <dbReference type="NCBI Taxonomy" id="2665158"/>
    <lineage>
        <taxon>Bacteria</taxon>
        <taxon>Bacillati</taxon>
        <taxon>Actinomycetota</taxon>
        <taxon>Actinomycetes</taxon>
        <taxon>Nakamurellales</taxon>
        <taxon>Nakamurellaceae</taxon>
        <taxon>Nakamurella</taxon>
    </lineage>
</organism>
<feature type="transmembrane region" description="Helical" evidence="9">
    <location>
        <begin position="299"/>
        <end position="321"/>
    </location>
</feature>
<evidence type="ECO:0000256" key="5">
    <source>
        <dbReference type="ARBA" id="ARBA00022692"/>
    </source>
</evidence>
<feature type="region of interest" description="Disordered" evidence="8">
    <location>
        <begin position="1"/>
        <end position="21"/>
    </location>
</feature>
<name>A0A7K1FKU4_9ACTN</name>
<feature type="transmembrane region" description="Helical" evidence="9">
    <location>
        <begin position="210"/>
        <end position="231"/>
    </location>
</feature>
<feature type="transmembrane region" description="Helical" evidence="9">
    <location>
        <begin position="110"/>
        <end position="130"/>
    </location>
</feature>
<dbReference type="GO" id="GO:0022857">
    <property type="term" value="F:transmembrane transporter activity"/>
    <property type="evidence" value="ECO:0007669"/>
    <property type="project" value="InterPro"/>
</dbReference>
<evidence type="ECO:0000256" key="6">
    <source>
        <dbReference type="ARBA" id="ARBA00022989"/>
    </source>
</evidence>
<dbReference type="Proteomes" id="UP000460221">
    <property type="component" value="Unassembled WGS sequence"/>
</dbReference>
<evidence type="ECO:0000256" key="3">
    <source>
        <dbReference type="ARBA" id="ARBA00022448"/>
    </source>
</evidence>
<sequence length="353" mass="35731">MLTSPVRQGDHLPDARDDRPSHGRRGVLVAVSLLAAVVVVFAAGLALGSNPTSLGEVWRVIWHPDGSEAAVLVRDSRFPRTVLGLLVGACIGVAGGLMQGHTRNPLADPGLFGVSAGAGFAVVIGIHALHVTAALPIMVFAMIGALVAAVAVFGIATAGSAPASPVPMALAGTAVTALLVALTTFVVLNDRSTLDVYRRWVVGSLSGRDLGIAAAVLPVAVLGMLLAMWNAKALNNLALGDDVARGLGENVVLARIVGIGAITLLAGGATAAAGPLAFLGLVAPHLARALVGVDHRRMLPVAALVGALVLVAADVLGRVLGEANNEVQVGIVLAVVCGPFFVHIARRRSLVAL</sequence>
<comment type="subcellular location">
    <subcellularLocation>
        <location evidence="1">Cell membrane</location>
        <topology evidence="1">Multi-pass membrane protein</topology>
    </subcellularLocation>
</comment>
<dbReference type="GO" id="GO:0033214">
    <property type="term" value="P:siderophore-iron import into cell"/>
    <property type="evidence" value="ECO:0007669"/>
    <property type="project" value="TreeGrafter"/>
</dbReference>
<dbReference type="CDD" id="cd06550">
    <property type="entry name" value="TM_ABC_iron-siderophores_like"/>
    <property type="match status" value="1"/>
</dbReference>
<keyword evidence="5 9" id="KW-0812">Transmembrane</keyword>
<evidence type="ECO:0000256" key="4">
    <source>
        <dbReference type="ARBA" id="ARBA00022475"/>
    </source>
</evidence>
<feature type="transmembrane region" description="Helical" evidence="9">
    <location>
        <begin position="251"/>
        <end position="278"/>
    </location>
</feature>
<dbReference type="PANTHER" id="PTHR30472">
    <property type="entry name" value="FERRIC ENTEROBACTIN TRANSPORT SYSTEM PERMEASE PROTEIN"/>
    <property type="match status" value="1"/>
</dbReference>
<comment type="similarity">
    <text evidence="2">Belongs to the binding-protein-dependent transport system permease family. FecCD subfamily.</text>
</comment>
<evidence type="ECO:0000256" key="7">
    <source>
        <dbReference type="ARBA" id="ARBA00023136"/>
    </source>
</evidence>
<dbReference type="EMBL" id="WLYK01000005">
    <property type="protein sequence ID" value="MTD14716.1"/>
    <property type="molecule type" value="Genomic_DNA"/>
</dbReference>
<dbReference type="AlphaFoldDB" id="A0A7K1FKU4"/>
<evidence type="ECO:0000256" key="1">
    <source>
        <dbReference type="ARBA" id="ARBA00004651"/>
    </source>
</evidence>
<feature type="transmembrane region" description="Helical" evidence="9">
    <location>
        <begin position="27"/>
        <end position="47"/>
    </location>
</feature>